<keyword evidence="3" id="KW-1185">Reference proteome</keyword>
<organism evidence="2 3">
    <name type="scientific">Xenorhabdus bovienii str. kraussei Quebec</name>
    <dbReference type="NCBI Taxonomy" id="1398203"/>
    <lineage>
        <taxon>Bacteria</taxon>
        <taxon>Pseudomonadati</taxon>
        <taxon>Pseudomonadota</taxon>
        <taxon>Gammaproteobacteria</taxon>
        <taxon>Enterobacterales</taxon>
        <taxon>Morganellaceae</taxon>
        <taxon>Xenorhabdus</taxon>
    </lineage>
</organism>
<comment type="caution">
    <text evidence="2">The sequence shown here is derived from an EMBL/GenBank/DDBJ whole genome shotgun (WGS) entry which is preliminary data.</text>
</comment>
<evidence type="ECO:0000313" key="3">
    <source>
        <dbReference type="Proteomes" id="UP000028500"/>
    </source>
</evidence>
<proteinExistence type="predicted"/>
<dbReference type="Proteomes" id="UP000028500">
    <property type="component" value="Unassembled WGS sequence"/>
</dbReference>
<reference evidence="2" key="1">
    <citation type="submission" date="2013-07" db="EMBL/GenBank/DDBJ databases">
        <title>Sub-species coevolution in mutualistic symbiosis.</title>
        <authorList>
            <person name="Murfin K."/>
            <person name="Klassen J."/>
            <person name="Lee M."/>
            <person name="Forst S."/>
            <person name="Stock P."/>
            <person name="Goodrich-Blair H."/>
        </authorList>
    </citation>
    <scope>NUCLEOTIDE SEQUENCE [LARGE SCALE GENOMIC DNA]</scope>
    <source>
        <strain evidence="2">Kraussei Quebec</strain>
    </source>
</reference>
<gene>
    <name evidence="2" type="ORF">XBKQ1_1850102</name>
</gene>
<accession>A0A077PEW0</accession>
<sequence length="51" mass="5921">MYTPYEMKEAISFVHKISHKLIKNYYKIVNGFYLAIGNSVINSTLINILNI</sequence>
<evidence type="ECO:0000313" key="2">
    <source>
        <dbReference type="EMBL" id="CDH19137.1"/>
    </source>
</evidence>
<dbReference type="AlphaFoldDB" id="A0A077PEW0"/>
<feature type="domain" description="NAD(+) hydrolase ThsA Sir2/TIR-associating SLOG" evidence="1">
    <location>
        <begin position="2"/>
        <end position="49"/>
    </location>
</feature>
<dbReference type="Pfam" id="PF18185">
    <property type="entry name" value="STALD"/>
    <property type="match status" value="1"/>
</dbReference>
<dbReference type="HOGENOM" id="CLU_202684_0_0_6"/>
<name>A0A077PEW0_XENBV</name>
<evidence type="ECO:0000259" key="1">
    <source>
        <dbReference type="Pfam" id="PF18185"/>
    </source>
</evidence>
<dbReference type="EMBL" id="CBSY010000096">
    <property type="protein sequence ID" value="CDH19137.1"/>
    <property type="molecule type" value="Genomic_DNA"/>
</dbReference>
<dbReference type="InterPro" id="IPR041486">
    <property type="entry name" value="ThsA_STALD"/>
</dbReference>
<protein>
    <recommendedName>
        <fullName evidence="1">NAD(+) hydrolase ThsA Sir2/TIR-associating SLOG domain-containing protein</fullName>
    </recommendedName>
</protein>